<feature type="region of interest" description="Disordered" evidence="8">
    <location>
        <begin position="422"/>
        <end position="473"/>
    </location>
</feature>
<dbReference type="GO" id="GO:0016020">
    <property type="term" value="C:membrane"/>
    <property type="evidence" value="ECO:0007669"/>
    <property type="project" value="UniProtKB-SubCell"/>
</dbReference>
<keyword evidence="4" id="KW-0130">Cell adhesion</keyword>
<evidence type="ECO:0000256" key="9">
    <source>
        <dbReference type="SAM" id="Phobius"/>
    </source>
</evidence>
<evidence type="ECO:0000256" key="7">
    <source>
        <dbReference type="ARBA" id="ARBA00023180"/>
    </source>
</evidence>
<dbReference type="GO" id="GO:0007157">
    <property type="term" value="P:heterophilic cell-cell adhesion via plasma membrane cell adhesion molecules"/>
    <property type="evidence" value="ECO:0007669"/>
    <property type="project" value="TreeGrafter"/>
</dbReference>
<sequence>MHKRSLFVLGVALALGTTLVQAQIPELEGVEYNVDEPQNQDMDFSRVRSSGQELLFNFNEMIVNPNEKVQLDCGIMGEKRYCVWEKDNDIFQVEDVYEGVYSGMGRPENTEGNQCGIVVDQATIEDHGIWTCKIYIRGTALVGSKNVVITVKPTQAEVSPQQVTANAGDLSEVECSVMAARPAVRITWTLNGRDITSDAQAEERPTNPDGTYMTLSTLRRVFGPEENGQMLECRVAHHTLAEPEITSVPITVEFAPIQKQVQTFYQIPVHSDYEVRLNFSANPRPQSLEWSYGANFGEMPNLIQIPSDNGKFSTSLLDLENGNFQAILQIAGITLEDFETKFKLHVANEIGEAEYRVMLSMDEKPIEPLSGGAIAAIIVVLLLVVIVIAAAGYARYKQMFCFAPRAGSKAYIDQEGGNGDNGNANDAIKASTDHINGKTPADNGIINGNGNLEHTKIDNGPVETISEKKNTDV</sequence>
<keyword evidence="9" id="KW-0812">Transmembrane</keyword>
<keyword evidence="5 9" id="KW-0472">Membrane</keyword>
<dbReference type="PANTHER" id="PTHR23277">
    <property type="entry name" value="NECTIN-RELATED"/>
    <property type="match status" value="1"/>
</dbReference>
<dbReference type="AlphaFoldDB" id="A0AAV2PM53"/>
<evidence type="ECO:0000256" key="8">
    <source>
        <dbReference type="SAM" id="MobiDB-lite"/>
    </source>
</evidence>
<reference evidence="12 13" key="1">
    <citation type="submission" date="2024-05" db="EMBL/GenBank/DDBJ databases">
        <authorList>
            <person name="Wallberg A."/>
        </authorList>
    </citation>
    <scope>NUCLEOTIDE SEQUENCE [LARGE SCALE GENOMIC DNA]</scope>
</reference>
<dbReference type="GO" id="GO:0007156">
    <property type="term" value="P:homophilic cell adhesion via plasma membrane adhesion molecules"/>
    <property type="evidence" value="ECO:0007669"/>
    <property type="project" value="TreeGrafter"/>
</dbReference>
<evidence type="ECO:0000256" key="5">
    <source>
        <dbReference type="ARBA" id="ARBA00023136"/>
    </source>
</evidence>
<feature type="domain" description="Ig-like" evidence="11">
    <location>
        <begin position="153"/>
        <end position="246"/>
    </location>
</feature>
<accession>A0AAV2PM53</accession>
<gene>
    <name evidence="12" type="ORF">MNOR_LOCUS1271</name>
</gene>
<evidence type="ECO:0000313" key="13">
    <source>
        <dbReference type="Proteomes" id="UP001497623"/>
    </source>
</evidence>
<evidence type="ECO:0000256" key="2">
    <source>
        <dbReference type="ARBA" id="ARBA00022729"/>
    </source>
</evidence>
<evidence type="ECO:0000313" key="12">
    <source>
        <dbReference type="EMBL" id="CAL4060343.1"/>
    </source>
</evidence>
<dbReference type="InterPro" id="IPR036179">
    <property type="entry name" value="Ig-like_dom_sf"/>
</dbReference>
<dbReference type="EMBL" id="CAXKWB010000333">
    <property type="protein sequence ID" value="CAL4060343.1"/>
    <property type="molecule type" value="Genomic_DNA"/>
</dbReference>
<evidence type="ECO:0000256" key="1">
    <source>
        <dbReference type="ARBA" id="ARBA00004370"/>
    </source>
</evidence>
<feature type="signal peptide" evidence="10">
    <location>
        <begin position="1"/>
        <end position="22"/>
    </location>
</feature>
<dbReference type="InterPro" id="IPR007110">
    <property type="entry name" value="Ig-like_dom"/>
</dbReference>
<comment type="subcellular location">
    <subcellularLocation>
        <location evidence="1">Membrane</location>
    </subcellularLocation>
</comment>
<keyword evidence="6" id="KW-1015">Disulfide bond</keyword>
<keyword evidence="13" id="KW-1185">Reference proteome</keyword>
<dbReference type="InterPro" id="IPR013162">
    <property type="entry name" value="CD80_C2-set"/>
</dbReference>
<dbReference type="PROSITE" id="PS50835">
    <property type="entry name" value="IG_LIKE"/>
    <property type="match status" value="2"/>
</dbReference>
<feature type="transmembrane region" description="Helical" evidence="9">
    <location>
        <begin position="369"/>
        <end position="394"/>
    </location>
</feature>
<keyword evidence="2 10" id="KW-0732">Signal</keyword>
<name>A0AAV2PM53_MEGNR</name>
<dbReference type="GO" id="GO:0005912">
    <property type="term" value="C:adherens junction"/>
    <property type="evidence" value="ECO:0007669"/>
    <property type="project" value="TreeGrafter"/>
</dbReference>
<dbReference type="InterPro" id="IPR051427">
    <property type="entry name" value="Nectin/Nectin-like"/>
</dbReference>
<organism evidence="12 13">
    <name type="scientific">Meganyctiphanes norvegica</name>
    <name type="common">Northern krill</name>
    <name type="synonym">Thysanopoda norvegica</name>
    <dbReference type="NCBI Taxonomy" id="48144"/>
    <lineage>
        <taxon>Eukaryota</taxon>
        <taxon>Metazoa</taxon>
        <taxon>Ecdysozoa</taxon>
        <taxon>Arthropoda</taxon>
        <taxon>Crustacea</taxon>
        <taxon>Multicrustacea</taxon>
        <taxon>Malacostraca</taxon>
        <taxon>Eumalacostraca</taxon>
        <taxon>Eucarida</taxon>
        <taxon>Euphausiacea</taxon>
        <taxon>Euphausiidae</taxon>
        <taxon>Meganyctiphanes</taxon>
    </lineage>
</organism>
<proteinExistence type="predicted"/>
<dbReference type="PANTHER" id="PTHR23277:SF108">
    <property type="entry name" value="FASCICLIN-3"/>
    <property type="match status" value="1"/>
</dbReference>
<dbReference type="Proteomes" id="UP001497623">
    <property type="component" value="Unassembled WGS sequence"/>
</dbReference>
<evidence type="ECO:0000256" key="10">
    <source>
        <dbReference type="SAM" id="SignalP"/>
    </source>
</evidence>
<keyword evidence="9" id="KW-1133">Transmembrane helix</keyword>
<feature type="domain" description="Ig-like" evidence="11">
    <location>
        <begin position="37"/>
        <end position="148"/>
    </location>
</feature>
<evidence type="ECO:0000256" key="4">
    <source>
        <dbReference type="ARBA" id="ARBA00022889"/>
    </source>
</evidence>
<dbReference type="SUPFAM" id="SSF48726">
    <property type="entry name" value="Immunoglobulin"/>
    <property type="match status" value="2"/>
</dbReference>
<dbReference type="Gene3D" id="2.60.40.10">
    <property type="entry name" value="Immunoglobulins"/>
    <property type="match status" value="2"/>
</dbReference>
<feature type="chain" id="PRO_5043943175" description="Ig-like domain-containing protein" evidence="10">
    <location>
        <begin position="23"/>
        <end position="473"/>
    </location>
</feature>
<evidence type="ECO:0000259" key="11">
    <source>
        <dbReference type="PROSITE" id="PS50835"/>
    </source>
</evidence>
<dbReference type="InterPro" id="IPR013783">
    <property type="entry name" value="Ig-like_fold"/>
</dbReference>
<dbReference type="Pfam" id="PF08205">
    <property type="entry name" value="C2-set_2"/>
    <property type="match status" value="1"/>
</dbReference>
<evidence type="ECO:0000256" key="6">
    <source>
        <dbReference type="ARBA" id="ARBA00023157"/>
    </source>
</evidence>
<keyword evidence="7" id="KW-0325">Glycoprotein</keyword>
<evidence type="ECO:0000256" key="3">
    <source>
        <dbReference type="ARBA" id="ARBA00022737"/>
    </source>
</evidence>
<keyword evidence="3" id="KW-0677">Repeat</keyword>
<comment type="caution">
    <text evidence="12">The sequence shown here is derived from an EMBL/GenBank/DDBJ whole genome shotgun (WGS) entry which is preliminary data.</text>
</comment>
<protein>
    <recommendedName>
        <fullName evidence="11">Ig-like domain-containing protein</fullName>
    </recommendedName>
</protein>